<protein>
    <submittedName>
        <fullName evidence="1">Uncharacterized protein</fullName>
    </submittedName>
</protein>
<dbReference type="AlphaFoldDB" id="X1BS17"/>
<name>X1BS17_9ZZZZ</name>
<accession>X1BS17</accession>
<dbReference type="EMBL" id="BART01015629">
    <property type="protein sequence ID" value="GAG86963.1"/>
    <property type="molecule type" value="Genomic_DNA"/>
</dbReference>
<evidence type="ECO:0000313" key="1">
    <source>
        <dbReference type="EMBL" id="GAG86963.1"/>
    </source>
</evidence>
<comment type="caution">
    <text evidence="1">The sequence shown here is derived from an EMBL/GenBank/DDBJ whole genome shotgun (WGS) entry which is preliminary data.</text>
</comment>
<sequence length="50" mass="5706">MTIRKVKKNDLGCQGCSQNYQDECRIFQIPRTCNEAKQRSLKDPNCTGGK</sequence>
<proteinExistence type="predicted"/>
<organism evidence="1">
    <name type="scientific">marine sediment metagenome</name>
    <dbReference type="NCBI Taxonomy" id="412755"/>
    <lineage>
        <taxon>unclassified sequences</taxon>
        <taxon>metagenomes</taxon>
        <taxon>ecological metagenomes</taxon>
    </lineage>
</organism>
<gene>
    <name evidence="1" type="ORF">S01H4_30303</name>
</gene>
<reference evidence="1" key="1">
    <citation type="journal article" date="2014" name="Front. Microbiol.">
        <title>High frequency of phylogenetically diverse reductive dehalogenase-homologous genes in deep subseafloor sedimentary metagenomes.</title>
        <authorList>
            <person name="Kawai M."/>
            <person name="Futagami T."/>
            <person name="Toyoda A."/>
            <person name="Takaki Y."/>
            <person name="Nishi S."/>
            <person name="Hori S."/>
            <person name="Arai W."/>
            <person name="Tsubouchi T."/>
            <person name="Morono Y."/>
            <person name="Uchiyama I."/>
            <person name="Ito T."/>
            <person name="Fujiyama A."/>
            <person name="Inagaki F."/>
            <person name="Takami H."/>
        </authorList>
    </citation>
    <scope>NUCLEOTIDE SEQUENCE</scope>
    <source>
        <strain evidence="1">Expedition CK06-06</strain>
    </source>
</reference>